<reference evidence="6" key="1">
    <citation type="journal article" date="2014" name="Int. J. Syst. Evol. Microbiol.">
        <title>Complete genome sequence of Corynebacterium casei LMG S-19264T (=DSM 44701T), isolated from a smear-ripened cheese.</title>
        <authorList>
            <consortium name="US DOE Joint Genome Institute (JGI-PGF)"/>
            <person name="Walter F."/>
            <person name="Albersmeier A."/>
            <person name="Kalinowski J."/>
            <person name="Ruckert C."/>
        </authorList>
    </citation>
    <scope>NUCLEOTIDE SEQUENCE</scope>
    <source>
        <strain evidence="6">CGMCC 1.15478</strain>
    </source>
</reference>
<organism evidence="6 7">
    <name type="scientific">Hoyosella rhizosphaerae</name>
    <dbReference type="NCBI Taxonomy" id="1755582"/>
    <lineage>
        <taxon>Bacteria</taxon>
        <taxon>Bacillati</taxon>
        <taxon>Actinomycetota</taxon>
        <taxon>Actinomycetes</taxon>
        <taxon>Mycobacteriales</taxon>
        <taxon>Hoyosellaceae</taxon>
        <taxon>Hoyosella</taxon>
    </lineage>
</organism>
<comment type="caution">
    <text evidence="6">The sequence shown here is derived from an EMBL/GenBank/DDBJ whole genome shotgun (WGS) entry which is preliminary data.</text>
</comment>
<evidence type="ECO:0000256" key="1">
    <source>
        <dbReference type="ARBA" id="ARBA00009175"/>
    </source>
</evidence>
<dbReference type="RefSeq" id="WP_188676370.1">
    <property type="nucleotide sequence ID" value="NZ_BMJH01000003.1"/>
</dbReference>
<evidence type="ECO:0000256" key="2">
    <source>
        <dbReference type="ARBA" id="ARBA00022723"/>
    </source>
</evidence>
<dbReference type="PIRSF" id="PIRSF004846">
    <property type="entry name" value="ModA"/>
    <property type="match status" value="1"/>
</dbReference>
<keyword evidence="3 5" id="KW-0732">Signal</keyword>
<keyword evidence="7" id="KW-1185">Reference proteome</keyword>
<proteinExistence type="inferred from homology"/>
<evidence type="ECO:0000313" key="6">
    <source>
        <dbReference type="EMBL" id="GGC73735.1"/>
    </source>
</evidence>
<feature type="binding site" evidence="4">
    <location>
        <position position="190"/>
    </location>
    <ligand>
        <name>molybdate</name>
        <dbReference type="ChEBI" id="CHEBI:36264"/>
    </ligand>
</feature>
<evidence type="ECO:0000313" key="7">
    <source>
        <dbReference type="Proteomes" id="UP000641514"/>
    </source>
</evidence>
<feature type="signal peptide" evidence="5">
    <location>
        <begin position="1"/>
        <end position="29"/>
    </location>
</feature>
<keyword evidence="4" id="KW-0500">Molybdenum</keyword>
<feature type="binding site" evidence="4">
    <location>
        <position position="42"/>
    </location>
    <ligand>
        <name>molybdate</name>
        <dbReference type="ChEBI" id="CHEBI:36264"/>
    </ligand>
</feature>
<accession>A0A916UHC9</accession>
<dbReference type="Pfam" id="PF13531">
    <property type="entry name" value="SBP_bac_11"/>
    <property type="match status" value="1"/>
</dbReference>
<dbReference type="SUPFAM" id="SSF53850">
    <property type="entry name" value="Periplasmic binding protein-like II"/>
    <property type="match status" value="1"/>
</dbReference>
<gene>
    <name evidence="6" type="primary">modA</name>
    <name evidence="6" type="ORF">GCM10011410_28620</name>
</gene>
<dbReference type="PROSITE" id="PS51257">
    <property type="entry name" value="PROKAR_LIPOPROTEIN"/>
    <property type="match status" value="1"/>
</dbReference>
<feature type="binding site" evidence="4">
    <location>
        <position position="70"/>
    </location>
    <ligand>
        <name>molybdate</name>
        <dbReference type="ChEBI" id="CHEBI:36264"/>
    </ligand>
</feature>
<feature type="chain" id="PRO_5037827952" evidence="5">
    <location>
        <begin position="30"/>
        <end position="256"/>
    </location>
</feature>
<dbReference type="InterPro" id="IPR050682">
    <property type="entry name" value="ModA/WtpA"/>
</dbReference>
<sequence length="256" mass="27147">MAQPRRRGALRVVCIGAVAAAIATGCAPADQQDQLTVFAASSLRTAFDDIAKDFESAYPQTAVNLNFTGSSDLLDRIKDGAPADVFATETEEVMWLALDAELIDDPQAFARNELVIIVPNVDDVDVSDIDDVIDSGTPVASCASETSCGTIAQRLARRAGFAIDQDVQERSATEVLNRVLDGSAVAGLVYRTDALSAGEQVRIIELPFSATTVNMIGIVESSQSQPLARAFTDFVTSPQGQRALERAGFSTATQDS</sequence>
<dbReference type="InterPro" id="IPR005950">
    <property type="entry name" value="ModA"/>
</dbReference>
<dbReference type="PANTHER" id="PTHR30632">
    <property type="entry name" value="MOLYBDATE-BINDING PERIPLASMIC PROTEIN"/>
    <property type="match status" value="1"/>
</dbReference>
<reference evidence="6" key="2">
    <citation type="submission" date="2020-09" db="EMBL/GenBank/DDBJ databases">
        <authorList>
            <person name="Sun Q."/>
            <person name="Zhou Y."/>
        </authorList>
    </citation>
    <scope>NUCLEOTIDE SEQUENCE</scope>
    <source>
        <strain evidence="6">CGMCC 1.15478</strain>
    </source>
</reference>
<dbReference type="EMBL" id="BMJH01000003">
    <property type="protein sequence ID" value="GGC73735.1"/>
    <property type="molecule type" value="Genomic_DNA"/>
</dbReference>
<dbReference type="AlphaFoldDB" id="A0A916UHC9"/>
<keyword evidence="2 4" id="KW-0479">Metal-binding</keyword>
<dbReference type="PANTHER" id="PTHR30632:SF0">
    <property type="entry name" value="SULFATE-BINDING PROTEIN"/>
    <property type="match status" value="1"/>
</dbReference>
<comment type="similarity">
    <text evidence="1">Belongs to the bacterial solute-binding protein ModA family.</text>
</comment>
<protein>
    <submittedName>
        <fullName evidence="6">Molybdate-binding protein</fullName>
    </submittedName>
</protein>
<dbReference type="Gene3D" id="3.40.190.10">
    <property type="entry name" value="Periplasmic binding protein-like II"/>
    <property type="match status" value="2"/>
</dbReference>
<name>A0A916UHC9_9ACTN</name>
<evidence type="ECO:0000256" key="4">
    <source>
        <dbReference type="PIRSR" id="PIRSR004846-1"/>
    </source>
</evidence>
<dbReference type="NCBIfam" id="TIGR01256">
    <property type="entry name" value="modA"/>
    <property type="match status" value="1"/>
</dbReference>
<dbReference type="GO" id="GO:0046872">
    <property type="term" value="F:metal ion binding"/>
    <property type="evidence" value="ECO:0007669"/>
    <property type="project" value="UniProtKB-KW"/>
</dbReference>
<dbReference type="GO" id="GO:0030973">
    <property type="term" value="F:molybdate ion binding"/>
    <property type="evidence" value="ECO:0007669"/>
    <property type="project" value="TreeGrafter"/>
</dbReference>
<dbReference type="Proteomes" id="UP000641514">
    <property type="component" value="Unassembled WGS sequence"/>
</dbReference>
<evidence type="ECO:0000256" key="3">
    <source>
        <dbReference type="ARBA" id="ARBA00022729"/>
    </source>
</evidence>
<dbReference type="GO" id="GO:0015689">
    <property type="term" value="P:molybdate ion transport"/>
    <property type="evidence" value="ECO:0007669"/>
    <property type="project" value="InterPro"/>
</dbReference>
<evidence type="ECO:0000256" key="5">
    <source>
        <dbReference type="SAM" id="SignalP"/>
    </source>
</evidence>